<keyword evidence="1" id="KW-0472">Membrane</keyword>
<dbReference type="Proteomes" id="UP000318053">
    <property type="component" value="Unassembled WGS sequence"/>
</dbReference>
<organism evidence="2 3">
    <name type="scientific">Allorhodopirellula solitaria</name>
    <dbReference type="NCBI Taxonomy" id="2527987"/>
    <lineage>
        <taxon>Bacteria</taxon>
        <taxon>Pseudomonadati</taxon>
        <taxon>Planctomycetota</taxon>
        <taxon>Planctomycetia</taxon>
        <taxon>Pirellulales</taxon>
        <taxon>Pirellulaceae</taxon>
        <taxon>Allorhodopirellula</taxon>
    </lineage>
</organism>
<dbReference type="AlphaFoldDB" id="A0A5C5XSK2"/>
<evidence type="ECO:0000313" key="2">
    <source>
        <dbReference type="EMBL" id="TWT65025.1"/>
    </source>
</evidence>
<reference evidence="2 3" key="1">
    <citation type="submission" date="2019-02" db="EMBL/GenBank/DDBJ databases">
        <title>Deep-cultivation of Planctomycetes and their phenomic and genomic characterization uncovers novel biology.</title>
        <authorList>
            <person name="Wiegand S."/>
            <person name="Jogler M."/>
            <person name="Boedeker C."/>
            <person name="Pinto D."/>
            <person name="Vollmers J."/>
            <person name="Rivas-Marin E."/>
            <person name="Kohn T."/>
            <person name="Peeters S.H."/>
            <person name="Heuer A."/>
            <person name="Rast P."/>
            <person name="Oberbeckmann S."/>
            <person name="Bunk B."/>
            <person name="Jeske O."/>
            <person name="Meyerdierks A."/>
            <person name="Storesund J.E."/>
            <person name="Kallscheuer N."/>
            <person name="Luecker S."/>
            <person name="Lage O.M."/>
            <person name="Pohl T."/>
            <person name="Merkel B.J."/>
            <person name="Hornburger P."/>
            <person name="Mueller R.-W."/>
            <person name="Bruemmer F."/>
            <person name="Labrenz M."/>
            <person name="Spormann A.M."/>
            <person name="Op Den Camp H."/>
            <person name="Overmann J."/>
            <person name="Amann R."/>
            <person name="Jetten M.S.M."/>
            <person name="Mascher T."/>
            <person name="Medema M.H."/>
            <person name="Devos D.P."/>
            <person name="Kaster A.-K."/>
            <person name="Ovreas L."/>
            <person name="Rohde M."/>
            <person name="Galperin M.Y."/>
            <person name="Jogler C."/>
        </authorList>
    </citation>
    <scope>NUCLEOTIDE SEQUENCE [LARGE SCALE GENOMIC DNA]</scope>
    <source>
        <strain evidence="2 3">CA85</strain>
    </source>
</reference>
<protein>
    <submittedName>
        <fullName evidence="2">Uncharacterized protein</fullName>
    </submittedName>
</protein>
<gene>
    <name evidence="2" type="ORF">CA85_33700</name>
</gene>
<dbReference type="RefSeq" id="WP_146392287.1">
    <property type="nucleotide sequence ID" value="NZ_SJPK01000008.1"/>
</dbReference>
<keyword evidence="3" id="KW-1185">Reference proteome</keyword>
<comment type="caution">
    <text evidence="2">The sequence shown here is derived from an EMBL/GenBank/DDBJ whole genome shotgun (WGS) entry which is preliminary data.</text>
</comment>
<name>A0A5C5XSK2_9BACT</name>
<evidence type="ECO:0000313" key="3">
    <source>
        <dbReference type="Proteomes" id="UP000318053"/>
    </source>
</evidence>
<dbReference type="OrthoDB" id="220313at2"/>
<proteinExistence type="predicted"/>
<feature type="transmembrane region" description="Helical" evidence="1">
    <location>
        <begin position="25"/>
        <end position="42"/>
    </location>
</feature>
<keyword evidence="1" id="KW-1133">Transmembrane helix</keyword>
<dbReference type="EMBL" id="SJPK01000008">
    <property type="protein sequence ID" value="TWT65025.1"/>
    <property type="molecule type" value="Genomic_DNA"/>
</dbReference>
<sequence>MIQQERLRPRSAGIARLVARSSGRWALWIAGVVFCTGLLPAAEHDIRLGWIDRFHSGSFSQAQIAALKTRLVGYDALACPEQRIVLQRVPDEEIFADQRELRGACGSIVQIPEDFDVNLTGHVYRGVIMDPLRPERESRQAWMQRSRRWKQTDGSPVVAMPVLRPESLPSDVVVGIDEAGTWQIGCDFNANLSFEPAERFVLPADQMDAPVVASIAGTTVVLRAAEGRTDAAVEPTTLGLEVLCVDALPAKEHSSESGQGMIAQTVVRMGKSDDGASVQWVLLPTGGGAADVAAAMAAAERADCDAVLVNLDGLLHWPTDAARLLASLSRHSGLPVVTTRQTPISPNFHVEPDRSSVADLAEILSSQSDSQKTFARAVGELITDLPRFRQAIQLDEMTAAGVLPSVSLSSIEENATNDRFVTIAGTQSCIARIPRDAVDGRIEIGNRAARFEELDVRLYDELGMRVTGVEHSNGVRFDSMPLAQAMRARGGYVVAAPSLFYRGRTVMAAGDDVRITWTHAAAVPADAKSPVDSESKIAQEQLPPGVKVAPRYRVDRLPPMATDDVPDSVQQIAAGLTSRGPTVASWWYREPPRHGSIAYHHVFEDEFPGSTQWPHHRLQFWVVYENGRLLPGYRSVGDLGGSNPADAWILVQAAVTDDRNLAKPPRLLQTASLRGRAPSELDWQRVPIETGDRQPAADLSSLSTEKSFLLAELRAEDSHPSEGWVWATDPQQSSDPMPWLQYYDHDIIQAAIAELKARGKTAAEIVSASPRPSDDSKDLTAWRENLVAIDQVEVRKSNLDAVVETSRRVLELCRERLDGLPPPERPYYEDMLATIESPEQNFVGKADAFQFQSDPQWLQTYAGAVDAAYRLTRAIGYRELPELVAEQPIVDQAAQDEAYEAALFQLCGLVEIKDPRFVLTLRRYHHRRDEPIKAYRVLRRHAYEGPATAWYFKKERDAFEQSGVPALSRLGHARWFLREMAEPVRQASP</sequence>
<evidence type="ECO:0000256" key="1">
    <source>
        <dbReference type="SAM" id="Phobius"/>
    </source>
</evidence>
<accession>A0A5C5XSK2</accession>
<keyword evidence="1" id="KW-0812">Transmembrane</keyword>